<keyword evidence="3" id="KW-1185">Reference proteome</keyword>
<organism evidence="2 3">
    <name type="scientific">Ephemerocybe angulata</name>
    <dbReference type="NCBI Taxonomy" id="980116"/>
    <lineage>
        <taxon>Eukaryota</taxon>
        <taxon>Fungi</taxon>
        <taxon>Dikarya</taxon>
        <taxon>Basidiomycota</taxon>
        <taxon>Agaricomycotina</taxon>
        <taxon>Agaricomycetes</taxon>
        <taxon>Agaricomycetidae</taxon>
        <taxon>Agaricales</taxon>
        <taxon>Agaricineae</taxon>
        <taxon>Psathyrellaceae</taxon>
        <taxon>Ephemerocybe</taxon>
    </lineage>
</organism>
<evidence type="ECO:0000313" key="2">
    <source>
        <dbReference type="EMBL" id="KAF5323973.1"/>
    </source>
</evidence>
<protein>
    <submittedName>
        <fullName evidence="2">Uncharacterized protein</fullName>
    </submittedName>
</protein>
<keyword evidence="1" id="KW-0732">Signal</keyword>
<proteinExistence type="predicted"/>
<feature type="signal peptide" evidence="1">
    <location>
        <begin position="1"/>
        <end position="28"/>
    </location>
</feature>
<sequence>MRLYTSKGPIARALGACFILAGLVLVQGHPADTQNLPAVTAGPAATATAGKPCPPMPCPYPVCGGCPKGSHPVKTHINCCLTCSCVPDTTPTTSTSTTVTPTLPTTTITVTPTTTTKPDPTTSTTCSGPIPCPMTICGPCAPGSYPTSTVPPCRCPVCGCASGTAPLPTSTVTTKFPPPIVTPPGPVVVPTNPL</sequence>
<feature type="chain" id="PRO_5034162316" evidence="1">
    <location>
        <begin position="29"/>
        <end position="194"/>
    </location>
</feature>
<gene>
    <name evidence="2" type="ORF">D9611_008249</name>
</gene>
<dbReference type="Proteomes" id="UP000541558">
    <property type="component" value="Unassembled WGS sequence"/>
</dbReference>
<reference evidence="2 3" key="1">
    <citation type="journal article" date="2020" name="ISME J.">
        <title>Uncovering the hidden diversity of litter-decomposition mechanisms in mushroom-forming fungi.</title>
        <authorList>
            <person name="Floudas D."/>
            <person name="Bentzer J."/>
            <person name="Ahren D."/>
            <person name="Johansson T."/>
            <person name="Persson P."/>
            <person name="Tunlid A."/>
        </authorList>
    </citation>
    <scope>NUCLEOTIDE SEQUENCE [LARGE SCALE GENOMIC DNA]</scope>
    <source>
        <strain evidence="2 3">CBS 175.51</strain>
    </source>
</reference>
<evidence type="ECO:0000256" key="1">
    <source>
        <dbReference type="SAM" id="SignalP"/>
    </source>
</evidence>
<comment type="caution">
    <text evidence="2">The sequence shown here is derived from an EMBL/GenBank/DDBJ whole genome shotgun (WGS) entry which is preliminary data.</text>
</comment>
<name>A0A8H5BJ04_9AGAR</name>
<dbReference type="OrthoDB" id="10445677at2759"/>
<dbReference type="EMBL" id="JAACJK010000165">
    <property type="protein sequence ID" value="KAF5323973.1"/>
    <property type="molecule type" value="Genomic_DNA"/>
</dbReference>
<evidence type="ECO:0000313" key="3">
    <source>
        <dbReference type="Proteomes" id="UP000541558"/>
    </source>
</evidence>
<dbReference type="AlphaFoldDB" id="A0A8H5BJ04"/>
<accession>A0A8H5BJ04</accession>